<proteinExistence type="predicted"/>
<dbReference type="AlphaFoldDB" id="A0A0E9Q7C7"/>
<dbReference type="EMBL" id="GBXM01095908">
    <property type="protein sequence ID" value="JAH12669.1"/>
    <property type="molecule type" value="Transcribed_RNA"/>
</dbReference>
<sequence>MEALHSCVIGSKFPAKVIYLDFICAESSLFSTSSSTSCGTQNWC</sequence>
<evidence type="ECO:0000313" key="1">
    <source>
        <dbReference type="EMBL" id="JAH12669.1"/>
    </source>
</evidence>
<reference evidence="1" key="2">
    <citation type="journal article" date="2015" name="Fish Shellfish Immunol.">
        <title>Early steps in the European eel (Anguilla anguilla)-Vibrio vulnificus interaction in the gills: Role of the RtxA13 toxin.</title>
        <authorList>
            <person name="Callol A."/>
            <person name="Pajuelo D."/>
            <person name="Ebbesson L."/>
            <person name="Teles M."/>
            <person name="MacKenzie S."/>
            <person name="Amaro C."/>
        </authorList>
    </citation>
    <scope>NUCLEOTIDE SEQUENCE</scope>
</reference>
<reference evidence="1" key="1">
    <citation type="submission" date="2014-11" db="EMBL/GenBank/DDBJ databases">
        <authorList>
            <person name="Amaro Gonzalez C."/>
        </authorList>
    </citation>
    <scope>NUCLEOTIDE SEQUENCE</scope>
</reference>
<name>A0A0E9Q7C7_ANGAN</name>
<organism evidence="1">
    <name type="scientific">Anguilla anguilla</name>
    <name type="common">European freshwater eel</name>
    <name type="synonym">Muraena anguilla</name>
    <dbReference type="NCBI Taxonomy" id="7936"/>
    <lineage>
        <taxon>Eukaryota</taxon>
        <taxon>Metazoa</taxon>
        <taxon>Chordata</taxon>
        <taxon>Craniata</taxon>
        <taxon>Vertebrata</taxon>
        <taxon>Euteleostomi</taxon>
        <taxon>Actinopterygii</taxon>
        <taxon>Neopterygii</taxon>
        <taxon>Teleostei</taxon>
        <taxon>Anguilliformes</taxon>
        <taxon>Anguillidae</taxon>
        <taxon>Anguilla</taxon>
    </lineage>
</organism>
<protein>
    <submittedName>
        <fullName evidence="1">Uncharacterized protein</fullName>
    </submittedName>
</protein>
<accession>A0A0E9Q7C7</accession>